<proteinExistence type="predicted"/>
<comment type="caution">
    <text evidence="1">The sequence shown here is derived from an EMBL/GenBank/DDBJ whole genome shotgun (WGS) entry which is preliminary data.</text>
</comment>
<accession>A0A7J9G2B7</accession>
<keyword evidence="2" id="KW-1185">Reference proteome</keyword>
<evidence type="ECO:0000313" key="1">
    <source>
        <dbReference type="EMBL" id="MBA0790945.1"/>
    </source>
</evidence>
<protein>
    <submittedName>
        <fullName evidence="1">Uncharacterized protein</fullName>
    </submittedName>
</protein>
<organism evidence="1 2">
    <name type="scientific">Gossypium harknessii</name>
    <dbReference type="NCBI Taxonomy" id="34285"/>
    <lineage>
        <taxon>Eukaryota</taxon>
        <taxon>Viridiplantae</taxon>
        <taxon>Streptophyta</taxon>
        <taxon>Embryophyta</taxon>
        <taxon>Tracheophyta</taxon>
        <taxon>Spermatophyta</taxon>
        <taxon>Magnoliopsida</taxon>
        <taxon>eudicotyledons</taxon>
        <taxon>Gunneridae</taxon>
        <taxon>Pentapetalae</taxon>
        <taxon>rosids</taxon>
        <taxon>malvids</taxon>
        <taxon>Malvales</taxon>
        <taxon>Malvaceae</taxon>
        <taxon>Malvoideae</taxon>
        <taxon>Gossypium</taxon>
    </lineage>
</organism>
<dbReference type="Proteomes" id="UP000593560">
    <property type="component" value="Unassembled WGS sequence"/>
</dbReference>
<dbReference type="AlphaFoldDB" id="A0A7J9G2B7"/>
<name>A0A7J9G2B7_9ROSI</name>
<dbReference type="EMBL" id="JABFAD010000001">
    <property type="protein sequence ID" value="MBA0790945.1"/>
    <property type="molecule type" value="Genomic_DNA"/>
</dbReference>
<evidence type="ECO:0000313" key="2">
    <source>
        <dbReference type="Proteomes" id="UP000593560"/>
    </source>
</evidence>
<reference evidence="1 2" key="1">
    <citation type="journal article" date="2019" name="Genome Biol. Evol.">
        <title>Insights into the evolution of the New World diploid cottons (Gossypium, subgenus Houzingenia) based on genome sequencing.</title>
        <authorList>
            <person name="Grover C.E."/>
            <person name="Arick M.A. 2nd"/>
            <person name="Thrash A."/>
            <person name="Conover J.L."/>
            <person name="Sanders W.S."/>
            <person name="Peterson D.G."/>
            <person name="Frelichowski J.E."/>
            <person name="Scheffler J.A."/>
            <person name="Scheffler B.E."/>
            <person name="Wendel J.F."/>
        </authorList>
    </citation>
    <scope>NUCLEOTIDE SEQUENCE [LARGE SCALE GENOMIC DNA]</scope>
    <source>
        <strain evidence="1">0</strain>
        <tissue evidence="1">Leaf</tissue>
    </source>
</reference>
<gene>
    <name evidence="1" type="ORF">Gohar_015558</name>
</gene>
<sequence length="21" mass="2488">MSVLKGVAWEVYCMENKERKS</sequence>